<dbReference type="RefSeq" id="WP_378775471.1">
    <property type="nucleotide sequence ID" value="NZ_JBHTMX010000072.1"/>
</dbReference>
<sequence length="73" mass="7636">MTERSRILLRLAIVAALGATVVGCESLSNMNPFGEKEKPLPGERRPVPQVAPPPPDVVLDPLSALTAAASTFA</sequence>
<dbReference type="PROSITE" id="PS51257">
    <property type="entry name" value="PROKAR_LIPOPROTEIN"/>
    <property type="match status" value="1"/>
</dbReference>
<accession>A0ABW3Z7W2</accession>
<name>A0ABW3Z7W2_9HYPH</name>
<dbReference type="EMBL" id="JBHTMX010000072">
    <property type="protein sequence ID" value="MFD1332251.1"/>
    <property type="molecule type" value="Genomic_DNA"/>
</dbReference>
<gene>
    <name evidence="2" type="ORF">ACFQ4O_09610</name>
</gene>
<dbReference type="Proteomes" id="UP001597171">
    <property type="component" value="Unassembled WGS sequence"/>
</dbReference>
<feature type="compositionally biased region" description="Basic and acidic residues" evidence="1">
    <location>
        <begin position="34"/>
        <end position="46"/>
    </location>
</feature>
<evidence type="ECO:0000313" key="3">
    <source>
        <dbReference type="Proteomes" id="UP001597171"/>
    </source>
</evidence>
<protein>
    <submittedName>
        <fullName evidence="2">Uncharacterized protein</fullName>
    </submittedName>
</protein>
<proteinExistence type="predicted"/>
<organism evidence="2 3">
    <name type="scientific">Methylopila musalis</name>
    <dbReference type="NCBI Taxonomy" id="1134781"/>
    <lineage>
        <taxon>Bacteria</taxon>
        <taxon>Pseudomonadati</taxon>
        <taxon>Pseudomonadota</taxon>
        <taxon>Alphaproteobacteria</taxon>
        <taxon>Hyphomicrobiales</taxon>
        <taxon>Methylopilaceae</taxon>
        <taxon>Methylopila</taxon>
    </lineage>
</organism>
<feature type="region of interest" description="Disordered" evidence="1">
    <location>
        <begin position="28"/>
        <end position="56"/>
    </location>
</feature>
<comment type="caution">
    <text evidence="2">The sequence shown here is derived from an EMBL/GenBank/DDBJ whole genome shotgun (WGS) entry which is preliminary data.</text>
</comment>
<keyword evidence="3" id="KW-1185">Reference proteome</keyword>
<evidence type="ECO:0000256" key="1">
    <source>
        <dbReference type="SAM" id="MobiDB-lite"/>
    </source>
</evidence>
<reference evidence="3" key="1">
    <citation type="journal article" date="2019" name="Int. J. Syst. Evol. Microbiol.">
        <title>The Global Catalogue of Microorganisms (GCM) 10K type strain sequencing project: providing services to taxonomists for standard genome sequencing and annotation.</title>
        <authorList>
            <consortium name="The Broad Institute Genomics Platform"/>
            <consortium name="The Broad Institute Genome Sequencing Center for Infectious Disease"/>
            <person name="Wu L."/>
            <person name="Ma J."/>
        </authorList>
    </citation>
    <scope>NUCLEOTIDE SEQUENCE [LARGE SCALE GENOMIC DNA]</scope>
    <source>
        <strain evidence="3">CCUG 61696</strain>
    </source>
</reference>
<evidence type="ECO:0000313" key="2">
    <source>
        <dbReference type="EMBL" id="MFD1332251.1"/>
    </source>
</evidence>